<comment type="caution">
    <text evidence="1">The sequence shown here is derived from an EMBL/GenBank/DDBJ whole genome shotgun (WGS) entry which is preliminary data.</text>
</comment>
<organism evidence="1 2">
    <name type="scientific">Lysobacter korlensis</name>
    <dbReference type="NCBI Taxonomy" id="553636"/>
    <lineage>
        <taxon>Bacteria</taxon>
        <taxon>Pseudomonadati</taxon>
        <taxon>Pseudomonadota</taxon>
        <taxon>Gammaproteobacteria</taxon>
        <taxon>Lysobacterales</taxon>
        <taxon>Lysobacteraceae</taxon>
        <taxon>Lysobacter</taxon>
    </lineage>
</organism>
<proteinExistence type="predicted"/>
<accession>A0ABV6S139</accession>
<evidence type="ECO:0000313" key="2">
    <source>
        <dbReference type="Proteomes" id="UP001589896"/>
    </source>
</evidence>
<protein>
    <submittedName>
        <fullName evidence="1">Uncharacterized protein</fullName>
    </submittedName>
</protein>
<evidence type="ECO:0000313" key="1">
    <source>
        <dbReference type="EMBL" id="MFC0682960.1"/>
    </source>
</evidence>
<feature type="non-terminal residue" evidence="1">
    <location>
        <position position="1"/>
    </location>
</feature>
<sequence length="64" mass="7482">FKTRDFGEHKFWGKTESQDSVVINVKKGQEYFIRCGIKMGVAVGKPEMYLIENHIGIKEYEEIE</sequence>
<dbReference type="Proteomes" id="UP001589896">
    <property type="component" value="Unassembled WGS sequence"/>
</dbReference>
<dbReference type="EMBL" id="JBHLTG010000062">
    <property type="protein sequence ID" value="MFC0682960.1"/>
    <property type="molecule type" value="Genomic_DNA"/>
</dbReference>
<reference evidence="1 2" key="1">
    <citation type="submission" date="2024-09" db="EMBL/GenBank/DDBJ databases">
        <authorList>
            <person name="Sun Q."/>
            <person name="Mori K."/>
        </authorList>
    </citation>
    <scope>NUCLEOTIDE SEQUENCE [LARGE SCALE GENOMIC DNA]</scope>
    <source>
        <strain evidence="1 2">KCTC 23076</strain>
    </source>
</reference>
<gene>
    <name evidence="1" type="ORF">ACFFGH_34460</name>
</gene>
<name>A0ABV6S139_9GAMM</name>
<keyword evidence="2" id="KW-1185">Reference proteome</keyword>